<keyword evidence="2" id="KW-0732">Signal</keyword>
<gene>
    <name evidence="3" type="ORF">DNK49_05180</name>
</gene>
<proteinExistence type="predicted"/>
<comment type="caution">
    <text evidence="3">The sequence shown here is derived from an EMBL/GenBank/DDBJ whole genome shotgun (WGS) entry which is preliminary data.</text>
</comment>
<feature type="signal peptide" evidence="2">
    <location>
        <begin position="1"/>
        <end position="23"/>
    </location>
</feature>
<accession>A0A323V0A0</accession>
<comment type="subcellular location">
    <subcellularLocation>
        <location evidence="1">Cell outer membrane</location>
    </subcellularLocation>
</comment>
<dbReference type="InterPro" id="IPR025737">
    <property type="entry name" value="FApF"/>
</dbReference>
<dbReference type="SUPFAM" id="SSF56925">
    <property type="entry name" value="OMPA-like"/>
    <property type="match status" value="1"/>
</dbReference>
<reference evidence="3 4" key="1">
    <citation type="submission" date="2018-06" db="EMBL/GenBank/DDBJ databases">
        <title>Azoarcus communis strain SWub3 genome.</title>
        <authorList>
            <person name="Zorraquino Salvo V."/>
            <person name="Toubiana D."/>
            <person name="Blumwald E."/>
        </authorList>
    </citation>
    <scope>NUCLEOTIDE SEQUENCE [LARGE SCALE GENOMIC DNA]</scope>
    <source>
        <strain evidence="3 4">SWub3</strain>
    </source>
</reference>
<feature type="chain" id="PRO_5016301358" description="Transporter" evidence="2">
    <location>
        <begin position="24"/>
        <end position="294"/>
    </location>
</feature>
<name>A0A323V0A0_9RHOO</name>
<keyword evidence="4" id="KW-1185">Reference proteome</keyword>
<evidence type="ECO:0000256" key="2">
    <source>
        <dbReference type="SAM" id="SignalP"/>
    </source>
</evidence>
<evidence type="ECO:0000313" key="4">
    <source>
        <dbReference type="Proteomes" id="UP000248259"/>
    </source>
</evidence>
<evidence type="ECO:0000256" key="1">
    <source>
        <dbReference type="ARBA" id="ARBA00004442"/>
    </source>
</evidence>
<evidence type="ECO:0000313" key="3">
    <source>
        <dbReference type="EMBL" id="PZA17911.1"/>
    </source>
</evidence>
<dbReference type="Proteomes" id="UP000248259">
    <property type="component" value="Unassembled WGS sequence"/>
</dbReference>
<protein>
    <recommendedName>
        <fullName evidence="5">Transporter</fullName>
    </recommendedName>
</protein>
<sequence>MSFIRISRVLTGLLMTVSPVAWADLPLNVEDLITDKGKVKLDLSLAYANMDRSGVSTGEPIIVQTGPTSFVTVPTLVGESIGNSDTLVATFGMRYGLTAKAEVYARTSSLSSSHRSSGVGGTTSSSEAGFADAWTGINYQFRKDDDGPAVLGFVEIALREKHRRDSASFKSVMLGVTTYKAIDPIVFSLTAAYRFNQTRRDGTRDYQPGNLLLLNPSVGFAVNDRVTLTTGVQWTRRQADRFDGERQGVDRTATDLLLGVGYGFAKGNTLNATLKVNASGRGGSELRANWLYTF</sequence>
<dbReference type="OrthoDB" id="6121451at2"/>
<dbReference type="Pfam" id="PF13557">
    <property type="entry name" value="Phenol_MetA_deg"/>
    <property type="match status" value="1"/>
</dbReference>
<dbReference type="AlphaFoldDB" id="A0A323V0A0"/>
<organism evidence="3 4">
    <name type="scientific">Parazoarcus communis SWub3 = DSM 12120</name>
    <dbReference type="NCBI Taxonomy" id="1121029"/>
    <lineage>
        <taxon>Bacteria</taxon>
        <taxon>Pseudomonadati</taxon>
        <taxon>Pseudomonadota</taxon>
        <taxon>Betaproteobacteria</taxon>
        <taxon>Rhodocyclales</taxon>
        <taxon>Zoogloeaceae</taxon>
        <taxon>Parazoarcus</taxon>
    </lineage>
</organism>
<dbReference type="InterPro" id="IPR011250">
    <property type="entry name" value="OMP/PagP_B-barrel"/>
</dbReference>
<evidence type="ECO:0008006" key="5">
    <source>
        <dbReference type="Google" id="ProtNLM"/>
    </source>
</evidence>
<dbReference type="GO" id="GO:0009279">
    <property type="term" value="C:cell outer membrane"/>
    <property type="evidence" value="ECO:0007669"/>
    <property type="project" value="UniProtKB-SubCell"/>
</dbReference>
<dbReference type="EMBL" id="QKOE01000002">
    <property type="protein sequence ID" value="PZA17911.1"/>
    <property type="molecule type" value="Genomic_DNA"/>
</dbReference>